<feature type="signal peptide" evidence="1">
    <location>
        <begin position="1"/>
        <end position="26"/>
    </location>
</feature>
<protein>
    <submittedName>
        <fullName evidence="2">Uncharacterized protein</fullName>
    </submittedName>
</protein>
<feature type="chain" id="PRO_5017637157" evidence="1">
    <location>
        <begin position="27"/>
        <end position="102"/>
    </location>
</feature>
<proteinExistence type="predicted"/>
<dbReference type="EMBL" id="QUMO01000003">
    <property type="protein sequence ID" value="REF86544.1"/>
    <property type="molecule type" value="Genomic_DNA"/>
</dbReference>
<dbReference type="Proteomes" id="UP000256900">
    <property type="component" value="Unassembled WGS sequence"/>
</dbReference>
<keyword evidence="1" id="KW-0732">Signal</keyword>
<comment type="caution">
    <text evidence="2">The sequence shown here is derived from an EMBL/GenBank/DDBJ whole genome shotgun (WGS) entry which is preliminary data.</text>
</comment>
<evidence type="ECO:0000313" key="2">
    <source>
        <dbReference type="EMBL" id="REF86544.1"/>
    </source>
</evidence>
<accession>A0A3D9YVJ4</accession>
<evidence type="ECO:0000256" key="1">
    <source>
        <dbReference type="SAM" id="SignalP"/>
    </source>
</evidence>
<keyword evidence="3" id="KW-1185">Reference proteome</keyword>
<name>A0A3D9YVJ4_9HYPH</name>
<sequence length="102" mass="11475">MRLVLKLTLIAAAHCLVGAISTPSEAQQWRYAPPAEHYSIYQNPDGTYDSPADLSRDIWGVPCGVECVREAQARWSRYAATHPESDHRAYRYRGTTARLPSQ</sequence>
<dbReference type="RefSeq" id="WP_210208121.1">
    <property type="nucleotide sequence ID" value="NZ_QUMO01000003.1"/>
</dbReference>
<evidence type="ECO:0000313" key="3">
    <source>
        <dbReference type="Proteomes" id="UP000256900"/>
    </source>
</evidence>
<gene>
    <name evidence="2" type="ORF">DES32_2601</name>
</gene>
<dbReference type="AlphaFoldDB" id="A0A3D9YVJ4"/>
<reference evidence="2 3" key="1">
    <citation type="submission" date="2018-08" db="EMBL/GenBank/DDBJ databases">
        <title>Genomic Encyclopedia of Type Strains, Phase IV (KMG-IV): sequencing the most valuable type-strain genomes for metagenomic binning, comparative biology and taxonomic classification.</title>
        <authorList>
            <person name="Goeker M."/>
        </authorList>
    </citation>
    <scope>NUCLEOTIDE SEQUENCE [LARGE SCALE GENOMIC DNA]</scope>
    <source>
        <strain evidence="2 3">BW863</strain>
    </source>
</reference>
<organism evidence="2 3">
    <name type="scientific">Methylovirgula ligni</name>
    <dbReference type="NCBI Taxonomy" id="569860"/>
    <lineage>
        <taxon>Bacteria</taxon>
        <taxon>Pseudomonadati</taxon>
        <taxon>Pseudomonadota</taxon>
        <taxon>Alphaproteobacteria</taxon>
        <taxon>Hyphomicrobiales</taxon>
        <taxon>Beijerinckiaceae</taxon>
        <taxon>Methylovirgula</taxon>
    </lineage>
</organism>